<dbReference type="AlphaFoldDB" id="A0A139QR69"/>
<organism evidence="2 3">
    <name type="scientific">Streptococcus gallolyticus</name>
    <dbReference type="NCBI Taxonomy" id="315405"/>
    <lineage>
        <taxon>Bacteria</taxon>
        <taxon>Bacillati</taxon>
        <taxon>Bacillota</taxon>
        <taxon>Bacilli</taxon>
        <taxon>Lactobacillales</taxon>
        <taxon>Streptococcaceae</taxon>
        <taxon>Streptococcus</taxon>
    </lineage>
</organism>
<dbReference type="PATRIC" id="fig|315405.12.peg.2104"/>
<feature type="domain" description="DUF4440" evidence="1">
    <location>
        <begin position="15"/>
        <end position="120"/>
    </location>
</feature>
<dbReference type="EMBL" id="LQXV01000351">
    <property type="protein sequence ID" value="KXU04841.1"/>
    <property type="molecule type" value="Genomic_DNA"/>
</dbReference>
<protein>
    <recommendedName>
        <fullName evidence="1">DUF4440 domain-containing protein</fullName>
    </recommendedName>
</protein>
<comment type="caution">
    <text evidence="2">The sequence shown here is derived from an EMBL/GenBank/DDBJ whole genome shotgun (WGS) entry which is preliminary data.</text>
</comment>
<sequence>MENGILSVEEILKNRYRQVNDAMVAKDTKTLAELIAPDSVLVHMTGYVQPVKEWLAQIESEEMRYYAWQEDAIKAIYITDNTASLVGQSRVKARVWGAGPATWRLQIKMDFEKIDGDWKIIKQSASTY</sequence>
<dbReference type="InterPro" id="IPR032710">
    <property type="entry name" value="NTF2-like_dom_sf"/>
</dbReference>
<proteinExistence type="predicted"/>
<name>A0A139QR69_9STRE</name>
<dbReference type="Pfam" id="PF14534">
    <property type="entry name" value="DUF4440"/>
    <property type="match status" value="1"/>
</dbReference>
<accession>A0A139QR69</accession>
<evidence type="ECO:0000313" key="3">
    <source>
        <dbReference type="Proteomes" id="UP000071927"/>
    </source>
</evidence>
<reference evidence="2 3" key="1">
    <citation type="submission" date="2016-01" db="EMBL/GenBank/DDBJ databases">
        <title>Highly variable Streptococcus oralis are common among viridans streptococci isolated from primates.</title>
        <authorList>
            <person name="Denapaite D."/>
            <person name="Rieger M."/>
            <person name="Koendgen S."/>
            <person name="Brueckner R."/>
            <person name="Ochigava I."/>
            <person name="Kappeler P."/>
            <person name="Maetz-Rensing K."/>
            <person name="Leendertz F."/>
            <person name="Hakenbeck R."/>
        </authorList>
    </citation>
    <scope>NUCLEOTIDE SEQUENCE [LARGE SCALE GENOMIC DNA]</scope>
    <source>
        <strain evidence="2 3">DD03</strain>
    </source>
</reference>
<dbReference type="InterPro" id="IPR027843">
    <property type="entry name" value="DUF4440"/>
</dbReference>
<dbReference type="RefSeq" id="WP_014620059.1">
    <property type="nucleotide sequence ID" value="NZ_JAMXTD010000004.1"/>
</dbReference>
<dbReference type="Proteomes" id="UP000071927">
    <property type="component" value="Unassembled WGS sequence"/>
</dbReference>
<dbReference type="SUPFAM" id="SSF54427">
    <property type="entry name" value="NTF2-like"/>
    <property type="match status" value="1"/>
</dbReference>
<dbReference type="Gene3D" id="3.10.450.50">
    <property type="match status" value="1"/>
</dbReference>
<gene>
    <name evidence="2" type="ORF">SGADD03_01763</name>
</gene>
<evidence type="ECO:0000313" key="2">
    <source>
        <dbReference type="EMBL" id="KXU04841.1"/>
    </source>
</evidence>
<evidence type="ECO:0000259" key="1">
    <source>
        <dbReference type="Pfam" id="PF14534"/>
    </source>
</evidence>